<protein>
    <submittedName>
        <fullName evidence="2">Centromere/kinetochore protein zw10 like protein</fullName>
    </submittedName>
</protein>
<dbReference type="Proteomes" id="UP000078542">
    <property type="component" value="Unassembled WGS sequence"/>
</dbReference>
<dbReference type="OrthoDB" id="534815at2759"/>
<evidence type="ECO:0000259" key="1">
    <source>
        <dbReference type="Pfam" id="PF22766"/>
    </source>
</evidence>
<dbReference type="STRING" id="456900.A0A151K1W8"/>
<dbReference type="AlphaFoldDB" id="A0A151K1W8"/>
<dbReference type="Gene3D" id="1.10.357.150">
    <property type="match status" value="1"/>
</dbReference>
<organism evidence="2 3">
    <name type="scientific">Cyphomyrmex costatus</name>
    <dbReference type="NCBI Taxonomy" id="456900"/>
    <lineage>
        <taxon>Eukaryota</taxon>
        <taxon>Metazoa</taxon>
        <taxon>Ecdysozoa</taxon>
        <taxon>Arthropoda</taxon>
        <taxon>Hexapoda</taxon>
        <taxon>Insecta</taxon>
        <taxon>Pterygota</taxon>
        <taxon>Neoptera</taxon>
        <taxon>Endopterygota</taxon>
        <taxon>Hymenoptera</taxon>
        <taxon>Apocrita</taxon>
        <taxon>Aculeata</taxon>
        <taxon>Formicoidea</taxon>
        <taxon>Formicidae</taxon>
        <taxon>Myrmicinae</taxon>
        <taxon>Cyphomyrmex</taxon>
    </lineage>
</organism>
<evidence type="ECO:0000313" key="3">
    <source>
        <dbReference type="Proteomes" id="UP000078542"/>
    </source>
</evidence>
<dbReference type="PANTHER" id="PTHR12205:SF0">
    <property type="entry name" value="CENTROMERE_KINETOCHORE PROTEIN ZW10 HOMOLOG"/>
    <property type="match status" value="1"/>
</dbReference>
<reference evidence="2 3" key="1">
    <citation type="submission" date="2016-03" db="EMBL/GenBank/DDBJ databases">
        <title>Cyphomyrmex costatus WGS genome.</title>
        <authorList>
            <person name="Nygaard S."/>
            <person name="Hu H."/>
            <person name="Boomsma J."/>
            <person name="Zhang G."/>
        </authorList>
    </citation>
    <scope>NUCLEOTIDE SEQUENCE [LARGE SCALE GENOMIC DNA]</scope>
    <source>
        <strain evidence="2">MS0001</strain>
        <tissue evidence="2">Whole body</tissue>
    </source>
</reference>
<dbReference type="InterPro" id="IPR046362">
    <property type="entry name" value="Zw10/DSL1_C_sf"/>
</dbReference>
<name>A0A151K1W8_9HYME</name>
<keyword evidence="3" id="KW-1185">Reference proteome</keyword>
<evidence type="ECO:0000313" key="2">
    <source>
        <dbReference type="EMBL" id="KYN50052.1"/>
    </source>
</evidence>
<dbReference type="Pfam" id="PF22766">
    <property type="entry name" value="ZW10_C2"/>
    <property type="match status" value="1"/>
</dbReference>
<dbReference type="PANTHER" id="PTHR12205">
    <property type="entry name" value="CENTROMERE/KINETOCHORE PROTEIN ZW10"/>
    <property type="match status" value="1"/>
</dbReference>
<dbReference type="GO" id="GO:0007094">
    <property type="term" value="P:mitotic spindle assembly checkpoint signaling"/>
    <property type="evidence" value="ECO:0007669"/>
    <property type="project" value="TreeGrafter"/>
</dbReference>
<sequence length="109" mass="12614">MIDDLITKVISAEDIPIDVATEMVTLFNMVVKRMPQIFPDQQIQHHVRKWKKFLELIKLLGASLKEIEFRWGNGKGPLAQEFTAPQVKQLVRAIFQNTDRRSNLLASIR</sequence>
<proteinExistence type="predicted"/>
<feature type="domain" description="ZW10 C-terminal helical" evidence="1">
    <location>
        <begin position="1"/>
        <end position="108"/>
    </location>
</feature>
<dbReference type="GO" id="GO:1990423">
    <property type="term" value="C:RZZ complex"/>
    <property type="evidence" value="ECO:0007669"/>
    <property type="project" value="TreeGrafter"/>
</dbReference>
<dbReference type="GO" id="GO:0005737">
    <property type="term" value="C:cytoplasm"/>
    <property type="evidence" value="ECO:0007669"/>
    <property type="project" value="GOC"/>
</dbReference>
<accession>A0A151K1W8</accession>
<dbReference type="GO" id="GO:0006888">
    <property type="term" value="P:endoplasmic reticulum to Golgi vesicle-mediated transport"/>
    <property type="evidence" value="ECO:0007669"/>
    <property type="project" value="TreeGrafter"/>
</dbReference>
<dbReference type="KEGG" id="ccoa:108771300"/>
<dbReference type="EMBL" id="LKEX01009188">
    <property type="protein sequence ID" value="KYN50052.1"/>
    <property type="molecule type" value="Genomic_DNA"/>
</dbReference>
<dbReference type="InterPro" id="IPR055148">
    <property type="entry name" value="ZW10_C_2"/>
</dbReference>
<comment type="caution">
    <text evidence="2">The sequence shown here is derived from an EMBL/GenBank/DDBJ whole genome shotgun (WGS) entry which is preliminary data.</text>
</comment>
<gene>
    <name evidence="2" type="ORF">ALC62_00080</name>
</gene>